<organism evidence="1 2">
    <name type="scientific">Tanacetum coccineum</name>
    <dbReference type="NCBI Taxonomy" id="301880"/>
    <lineage>
        <taxon>Eukaryota</taxon>
        <taxon>Viridiplantae</taxon>
        <taxon>Streptophyta</taxon>
        <taxon>Embryophyta</taxon>
        <taxon>Tracheophyta</taxon>
        <taxon>Spermatophyta</taxon>
        <taxon>Magnoliopsida</taxon>
        <taxon>eudicotyledons</taxon>
        <taxon>Gunneridae</taxon>
        <taxon>Pentapetalae</taxon>
        <taxon>asterids</taxon>
        <taxon>campanulids</taxon>
        <taxon>Asterales</taxon>
        <taxon>Asteraceae</taxon>
        <taxon>Asteroideae</taxon>
        <taxon>Anthemideae</taxon>
        <taxon>Anthemidinae</taxon>
        <taxon>Tanacetum</taxon>
    </lineage>
</organism>
<name>A0ABQ5DQK7_9ASTR</name>
<feature type="non-terminal residue" evidence="1">
    <location>
        <position position="339"/>
    </location>
</feature>
<proteinExistence type="predicted"/>
<accession>A0ABQ5DQK7</accession>
<sequence>MEAVKNDIEASSVVCPGYLLKDAYGVGVGKGTSSSMQFKGALEMQLVVQRQVHEQVEETMEQSRHLEYAVNFWYYKHGLLQMKVSSICIMLVCYRYYPYVGVFEIGITLGLESELRTARWSMILSRLSTVVELIQKLLQQNRKVLGSRSVAKKVELKAYTCDINRDDGPEPILQDPIALGSTHSLQEDICFNSYQQQKNKCDLEQPTPTKEYDHVKQTLDSQETEEDNATLKDRSIVEMKTGEGTFGVRKVIGIEDREETRYKAKLEDRARREEELFTRAPPSSVENKKLKHMHESRFRIKKTLLAKSQGGCSLADAICSAIDLTEAIASSTCSETLLE</sequence>
<dbReference type="Proteomes" id="UP001151760">
    <property type="component" value="Unassembled WGS sequence"/>
</dbReference>
<protein>
    <submittedName>
        <fullName evidence="1">Uncharacterized protein</fullName>
    </submittedName>
</protein>
<reference evidence="1" key="2">
    <citation type="submission" date="2022-01" db="EMBL/GenBank/DDBJ databases">
        <authorList>
            <person name="Yamashiro T."/>
            <person name="Shiraishi A."/>
            <person name="Satake H."/>
            <person name="Nakayama K."/>
        </authorList>
    </citation>
    <scope>NUCLEOTIDE SEQUENCE</scope>
</reference>
<reference evidence="1" key="1">
    <citation type="journal article" date="2022" name="Int. J. Mol. Sci.">
        <title>Draft Genome of Tanacetum Coccineum: Genomic Comparison of Closely Related Tanacetum-Family Plants.</title>
        <authorList>
            <person name="Yamashiro T."/>
            <person name="Shiraishi A."/>
            <person name="Nakayama K."/>
            <person name="Satake H."/>
        </authorList>
    </citation>
    <scope>NUCLEOTIDE SEQUENCE</scope>
</reference>
<gene>
    <name evidence="1" type="ORF">Tco_0941340</name>
</gene>
<keyword evidence="2" id="KW-1185">Reference proteome</keyword>
<dbReference type="EMBL" id="BQNB010015565">
    <property type="protein sequence ID" value="GJT41475.1"/>
    <property type="molecule type" value="Genomic_DNA"/>
</dbReference>
<evidence type="ECO:0000313" key="1">
    <source>
        <dbReference type="EMBL" id="GJT41475.1"/>
    </source>
</evidence>
<evidence type="ECO:0000313" key="2">
    <source>
        <dbReference type="Proteomes" id="UP001151760"/>
    </source>
</evidence>
<comment type="caution">
    <text evidence="1">The sequence shown here is derived from an EMBL/GenBank/DDBJ whole genome shotgun (WGS) entry which is preliminary data.</text>
</comment>